<evidence type="ECO:0000313" key="22">
    <source>
        <dbReference type="Proteomes" id="UP000279259"/>
    </source>
</evidence>
<keyword evidence="6 17" id="KW-0547">Nucleotide-binding</keyword>
<dbReference type="Gene3D" id="2.40.50.140">
    <property type="entry name" value="Nucleic acid-binding proteins"/>
    <property type="match status" value="1"/>
</dbReference>
<evidence type="ECO:0000259" key="20">
    <source>
        <dbReference type="PROSITE" id="PS51193"/>
    </source>
</evidence>
<feature type="compositionally biased region" description="Acidic residues" evidence="18">
    <location>
        <begin position="852"/>
        <end position="868"/>
    </location>
</feature>
<comment type="catalytic activity">
    <reaction evidence="16">
        <text>ATP + H2O = ADP + phosphate + H(+)</text>
        <dbReference type="Rhea" id="RHEA:13065"/>
        <dbReference type="ChEBI" id="CHEBI:15377"/>
        <dbReference type="ChEBI" id="CHEBI:15378"/>
        <dbReference type="ChEBI" id="CHEBI:30616"/>
        <dbReference type="ChEBI" id="CHEBI:43474"/>
        <dbReference type="ChEBI" id="CHEBI:456216"/>
        <dbReference type="EC" id="5.6.2.3"/>
    </reaction>
</comment>
<dbReference type="GO" id="GO:0003688">
    <property type="term" value="F:DNA replication origin binding"/>
    <property type="evidence" value="ECO:0007669"/>
    <property type="project" value="InterPro"/>
</dbReference>
<evidence type="ECO:0000256" key="1">
    <source>
        <dbReference type="ARBA" id="ARBA00001966"/>
    </source>
</evidence>
<evidence type="ECO:0000256" key="3">
    <source>
        <dbReference type="ARBA" id="ARBA00008010"/>
    </source>
</evidence>
<evidence type="ECO:0000256" key="18">
    <source>
        <dbReference type="SAM" id="MobiDB-lite"/>
    </source>
</evidence>
<dbReference type="GO" id="GO:0000727">
    <property type="term" value="P:double-strand break repair via break-induced replication"/>
    <property type="evidence" value="ECO:0007669"/>
    <property type="project" value="TreeGrafter"/>
</dbReference>
<evidence type="ECO:0000313" key="21">
    <source>
        <dbReference type="EMBL" id="RSH93859.1"/>
    </source>
</evidence>
<dbReference type="GO" id="GO:0051536">
    <property type="term" value="F:iron-sulfur cluster binding"/>
    <property type="evidence" value="ECO:0007669"/>
    <property type="project" value="UniProtKB-KW"/>
</dbReference>
<dbReference type="SUPFAM" id="SSF52540">
    <property type="entry name" value="P-loop containing nucleoside triphosphate hydrolases"/>
    <property type="match status" value="2"/>
</dbReference>
<organism evidence="21 22">
    <name type="scientific">Saitozyma podzolica</name>
    <dbReference type="NCBI Taxonomy" id="1890683"/>
    <lineage>
        <taxon>Eukaryota</taxon>
        <taxon>Fungi</taxon>
        <taxon>Dikarya</taxon>
        <taxon>Basidiomycota</taxon>
        <taxon>Agaricomycotina</taxon>
        <taxon>Tremellomycetes</taxon>
        <taxon>Tremellales</taxon>
        <taxon>Trimorphomycetaceae</taxon>
        <taxon>Saitozyma</taxon>
    </lineage>
</organism>
<keyword evidence="8" id="KW-0347">Helicase</keyword>
<comment type="similarity">
    <text evidence="3 17">Belongs to the MCM family.</text>
</comment>
<evidence type="ECO:0000259" key="19">
    <source>
        <dbReference type="PROSITE" id="PS50051"/>
    </source>
</evidence>
<dbReference type="Gene3D" id="3.30.1640.10">
    <property type="entry name" value="mini-chromosome maintenance (MCM) complex, chain A, domain 1"/>
    <property type="match status" value="1"/>
</dbReference>
<dbReference type="GO" id="GO:0003697">
    <property type="term" value="F:single-stranded DNA binding"/>
    <property type="evidence" value="ECO:0007669"/>
    <property type="project" value="TreeGrafter"/>
</dbReference>
<keyword evidence="11" id="KW-0411">Iron-sulfur</keyword>
<dbReference type="Pfam" id="PF21933">
    <property type="entry name" value="MCM5_C"/>
    <property type="match status" value="1"/>
</dbReference>
<dbReference type="PRINTS" id="PR01657">
    <property type="entry name" value="MCMFAMILY"/>
</dbReference>
<comment type="subcellular location">
    <subcellularLocation>
        <location evidence="2">Nucleus</location>
    </subcellularLocation>
</comment>
<keyword evidence="4" id="KW-0235">DNA replication</keyword>
<evidence type="ECO:0000256" key="14">
    <source>
        <dbReference type="ARBA" id="ARBA00023242"/>
    </source>
</evidence>
<evidence type="ECO:0000256" key="12">
    <source>
        <dbReference type="ARBA" id="ARBA00023125"/>
    </source>
</evidence>
<dbReference type="OrthoDB" id="10036721at2759"/>
<dbReference type="GO" id="GO:0017116">
    <property type="term" value="F:single-stranded DNA helicase activity"/>
    <property type="evidence" value="ECO:0007669"/>
    <property type="project" value="TreeGrafter"/>
</dbReference>
<dbReference type="Proteomes" id="UP000279259">
    <property type="component" value="Unassembled WGS sequence"/>
</dbReference>
<dbReference type="NCBIfam" id="TIGR00604">
    <property type="entry name" value="rad3"/>
    <property type="match status" value="1"/>
</dbReference>
<dbReference type="FunFam" id="3.40.50.300:FF:002669">
    <property type="entry name" value="Chromosome transmission fidelity protein 1"/>
    <property type="match status" value="1"/>
</dbReference>
<dbReference type="GO" id="GO:0006279">
    <property type="term" value="P:premeiotic DNA replication"/>
    <property type="evidence" value="ECO:0007669"/>
    <property type="project" value="UniProtKB-ARBA"/>
</dbReference>
<dbReference type="PRINTS" id="PR01661">
    <property type="entry name" value="MCMPROTEIN5"/>
</dbReference>
<dbReference type="SMART" id="SM00350">
    <property type="entry name" value="MCM"/>
    <property type="match status" value="1"/>
</dbReference>
<dbReference type="GO" id="GO:0046872">
    <property type="term" value="F:metal ion binding"/>
    <property type="evidence" value="ECO:0007669"/>
    <property type="project" value="UniProtKB-KW"/>
</dbReference>
<dbReference type="InterPro" id="IPR013020">
    <property type="entry name" value="Rad3/Chl1-like"/>
</dbReference>
<gene>
    <name evidence="21" type="primary">MCM5</name>
    <name evidence="21" type="ORF">EHS25_006508</name>
</gene>
<dbReference type="InterPro" id="IPR054125">
    <property type="entry name" value="MCM5_C"/>
</dbReference>
<accession>A0A427YS26</accession>
<dbReference type="SMART" id="SM00382">
    <property type="entry name" value="AAA"/>
    <property type="match status" value="2"/>
</dbReference>
<dbReference type="SMART" id="SM00488">
    <property type="entry name" value="DEXDc2"/>
    <property type="match status" value="1"/>
</dbReference>
<protein>
    <submittedName>
        <fullName evidence="21">Minichromosome maintenance protein 5</fullName>
    </submittedName>
</protein>
<dbReference type="Pfam" id="PF00493">
    <property type="entry name" value="MCM"/>
    <property type="match status" value="1"/>
</dbReference>
<evidence type="ECO:0000256" key="17">
    <source>
        <dbReference type="RuleBase" id="RU004070"/>
    </source>
</evidence>
<dbReference type="Pfam" id="PF13307">
    <property type="entry name" value="Helicase_C_2"/>
    <property type="match status" value="1"/>
</dbReference>
<keyword evidence="15" id="KW-0131">Cell cycle</keyword>
<comment type="caution">
    <text evidence="21">The sequence shown here is derived from an EMBL/GenBank/DDBJ whole genome shotgun (WGS) entry which is preliminary data.</text>
</comment>
<dbReference type="GO" id="GO:0043596">
    <property type="term" value="C:nuclear replication fork"/>
    <property type="evidence" value="ECO:0007669"/>
    <property type="project" value="UniProtKB-ARBA"/>
</dbReference>
<dbReference type="PANTHER" id="PTHR11630">
    <property type="entry name" value="DNA REPLICATION LICENSING FACTOR MCM FAMILY MEMBER"/>
    <property type="match status" value="1"/>
</dbReference>
<dbReference type="Gene3D" id="2.20.28.10">
    <property type="match status" value="1"/>
</dbReference>
<dbReference type="Pfam" id="PF14551">
    <property type="entry name" value="MCM_N"/>
    <property type="match status" value="1"/>
</dbReference>
<evidence type="ECO:0000256" key="9">
    <source>
        <dbReference type="ARBA" id="ARBA00022840"/>
    </source>
</evidence>
<keyword evidence="5" id="KW-0479">Metal-binding</keyword>
<evidence type="ECO:0000256" key="10">
    <source>
        <dbReference type="ARBA" id="ARBA00023004"/>
    </source>
</evidence>
<dbReference type="InterPro" id="IPR006554">
    <property type="entry name" value="Helicase-like_DEXD_c2"/>
</dbReference>
<keyword evidence="14" id="KW-0539">Nucleus</keyword>
<evidence type="ECO:0000256" key="11">
    <source>
        <dbReference type="ARBA" id="ARBA00023014"/>
    </source>
</evidence>
<keyword evidence="10" id="KW-0408">Iron</keyword>
<proteinExistence type="inferred from homology"/>
<evidence type="ECO:0000256" key="4">
    <source>
        <dbReference type="ARBA" id="ARBA00022705"/>
    </source>
</evidence>
<dbReference type="GO" id="GO:0005656">
    <property type="term" value="C:nuclear pre-replicative complex"/>
    <property type="evidence" value="ECO:0007669"/>
    <property type="project" value="UniProtKB-ARBA"/>
</dbReference>
<dbReference type="InterPro" id="IPR014013">
    <property type="entry name" value="Helic_SF1/SF2_ATP-bd_DinG/Rad3"/>
</dbReference>
<dbReference type="InterPro" id="IPR031327">
    <property type="entry name" value="MCM"/>
</dbReference>
<dbReference type="InterPro" id="IPR006555">
    <property type="entry name" value="ATP-dep_Helicase_C"/>
</dbReference>
<dbReference type="SMART" id="SM00491">
    <property type="entry name" value="HELICc2"/>
    <property type="match status" value="1"/>
</dbReference>
<dbReference type="GO" id="GO:0006270">
    <property type="term" value="P:DNA replication initiation"/>
    <property type="evidence" value="ECO:0007669"/>
    <property type="project" value="InterPro"/>
</dbReference>
<evidence type="ECO:0000256" key="7">
    <source>
        <dbReference type="ARBA" id="ARBA00022801"/>
    </source>
</evidence>
<dbReference type="STRING" id="1890683.A0A427YS26"/>
<dbReference type="Gene3D" id="3.40.50.300">
    <property type="entry name" value="P-loop containing nucleotide triphosphate hydrolases"/>
    <property type="match status" value="4"/>
</dbReference>
<evidence type="ECO:0000256" key="2">
    <source>
        <dbReference type="ARBA" id="ARBA00004123"/>
    </source>
</evidence>
<dbReference type="InterPro" id="IPR027925">
    <property type="entry name" value="MCM_N"/>
</dbReference>
<keyword evidence="7" id="KW-0378">Hydrolase</keyword>
<keyword evidence="22" id="KW-1185">Reference proteome</keyword>
<dbReference type="PROSITE" id="PS51193">
    <property type="entry name" value="HELICASE_ATP_BIND_2"/>
    <property type="match status" value="1"/>
</dbReference>
<dbReference type="Pfam" id="PF17207">
    <property type="entry name" value="MCM_OB"/>
    <property type="match status" value="1"/>
</dbReference>
<feature type="region of interest" description="Disordered" evidence="18">
    <location>
        <begin position="833"/>
        <end position="868"/>
    </location>
</feature>
<dbReference type="PROSITE" id="PS00847">
    <property type="entry name" value="MCM_1"/>
    <property type="match status" value="1"/>
</dbReference>
<dbReference type="GO" id="GO:0043139">
    <property type="term" value="F:5'-3' DNA helicase activity"/>
    <property type="evidence" value="ECO:0007669"/>
    <property type="project" value="UniProtKB-EC"/>
</dbReference>
<dbReference type="Pfam" id="PF06733">
    <property type="entry name" value="DEAD_2"/>
    <property type="match status" value="1"/>
</dbReference>
<evidence type="ECO:0000256" key="16">
    <source>
        <dbReference type="ARBA" id="ARBA00048954"/>
    </source>
</evidence>
<evidence type="ECO:0000256" key="5">
    <source>
        <dbReference type="ARBA" id="ARBA00022723"/>
    </source>
</evidence>
<dbReference type="InterPro" id="IPR012340">
    <property type="entry name" value="NA-bd_OB-fold"/>
</dbReference>
<feature type="domain" description="Helicase ATP-binding" evidence="20">
    <location>
        <begin position="711"/>
        <end position="1121"/>
    </location>
</feature>
<dbReference type="GO" id="GO:0005524">
    <property type="term" value="F:ATP binding"/>
    <property type="evidence" value="ECO:0007669"/>
    <property type="project" value="UniProtKB-KW"/>
</dbReference>
<dbReference type="PROSITE" id="PS50051">
    <property type="entry name" value="MCM_2"/>
    <property type="match status" value="1"/>
</dbReference>
<comment type="cofactor">
    <cofactor evidence="1">
        <name>[4Fe-4S] cluster</name>
        <dbReference type="ChEBI" id="CHEBI:49883"/>
    </cofactor>
</comment>
<dbReference type="InterPro" id="IPR041562">
    <property type="entry name" value="MCM_lid"/>
</dbReference>
<dbReference type="EMBL" id="RSCD01000003">
    <property type="protein sequence ID" value="RSH93859.1"/>
    <property type="molecule type" value="Genomic_DNA"/>
</dbReference>
<dbReference type="GO" id="GO:0031261">
    <property type="term" value="C:DNA replication preinitiation complex"/>
    <property type="evidence" value="ECO:0007669"/>
    <property type="project" value="UniProtKB-ARBA"/>
</dbReference>
<dbReference type="GO" id="GO:0016887">
    <property type="term" value="F:ATP hydrolysis activity"/>
    <property type="evidence" value="ECO:0007669"/>
    <property type="project" value="RHEA"/>
</dbReference>
<reference evidence="21 22" key="1">
    <citation type="submission" date="2018-11" db="EMBL/GenBank/DDBJ databases">
        <title>Genome sequence of Saitozyma podzolica DSM 27192.</title>
        <authorList>
            <person name="Aliyu H."/>
            <person name="Gorte O."/>
            <person name="Ochsenreither K."/>
        </authorList>
    </citation>
    <scope>NUCLEOTIDE SEQUENCE [LARGE SCALE GENOMIC DNA]</scope>
    <source>
        <strain evidence="21 22">DSM 27192</strain>
    </source>
</reference>
<name>A0A427YS26_9TREE</name>
<dbReference type="InterPro" id="IPR001208">
    <property type="entry name" value="MCM_dom"/>
</dbReference>
<dbReference type="Pfam" id="PF17855">
    <property type="entry name" value="MCM_lid"/>
    <property type="match status" value="1"/>
</dbReference>
<dbReference type="FunFam" id="3.40.50.300:FF:000241">
    <property type="entry name" value="DNA helicase"/>
    <property type="match status" value="1"/>
</dbReference>
<keyword evidence="9 17" id="KW-0067">ATP-binding</keyword>
<evidence type="ECO:0000256" key="15">
    <source>
        <dbReference type="ARBA" id="ARBA00023306"/>
    </source>
</evidence>
<keyword evidence="13" id="KW-0413">Isomerase</keyword>
<dbReference type="InterPro" id="IPR018525">
    <property type="entry name" value="MCM_CS"/>
</dbReference>
<dbReference type="PANTHER" id="PTHR11630:SF42">
    <property type="entry name" value="DNA REPLICATION LICENSING FACTOR MCM5"/>
    <property type="match status" value="1"/>
</dbReference>
<evidence type="ECO:0000256" key="6">
    <source>
        <dbReference type="ARBA" id="ARBA00022741"/>
    </source>
</evidence>
<dbReference type="InterPro" id="IPR027417">
    <property type="entry name" value="P-loop_NTPase"/>
</dbReference>
<dbReference type="SUPFAM" id="SSF50249">
    <property type="entry name" value="Nucleic acid-binding proteins"/>
    <property type="match status" value="1"/>
</dbReference>
<dbReference type="GO" id="GO:0043138">
    <property type="term" value="F:3'-5' DNA helicase activity"/>
    <property type="evidence" value="ECO:0007669"/>
    <property type="project" value="TreeGrafter"/>
</dbReference>
<dbReference type="InterPro" id="IPR003593">
    <property type="entry name" value="AAA+_ATPase"/>
</dbReference>
<dbReference type="InterPro" id="IPR010614">
    <property type="entry name" value="RAD3-like_helicase_DEAD"/>
</dbReference>
<keyword evidence="12 17" id="KW-0238">DNA-binding</keyword>
<dbReference type="GO" id="GO:0042555">
    <property type="term" value="C:MCM complex"/>
    <property type="evidence" value="ECO:0007669"/>
    <property type="project" value="InterPro"/>
</dbReference>
<sequence>MSGFEQNRVYTVHALDGETRPDQPSEIERAFYEFLSGFRVGGEFVYRDRLRSSLLLHHHTLDVDLRDLVVWNEELAQKVQATPGDMIPLLESALLRLARALLHPTLAETGASTSAAAESVPDMQVTIRSGMNLLQFRDLTANTLTTLVRLPGIVINASQLSSRATQLHLQCKGCRTVKTVKVPSTLGGEKAALPRRCDAPAPEGQPKDCPLDPYVILHDRCKFVDQQTIKLQEAPDMVPVGELPRHMMLHAERYLTAKVVPGSRIIATGIYSTFAPSKSKNTSGAPALRQPYLRVLGIELDTSLASSPGSRSFSPEEEEEFQQMARSDGLFERFASSVAPSIFGNLDIKKAVTCLLMGGSKKILPDGMRLRGDINVLLLGDPGTAKSQLLKFVEKVSPVSVYTSGKGSSAAGLTASVQRDAVSREFYLEGGAMVLADGGVVCIDEFDKMRDEDRVAIHEAMEQQTISIAKAGITTQLNSRTSVLAAANPVFGRYDDMKSAGENIDMQTTIMSRFDLIFLVRDEHNEARDRSIAKHVMNLHQNLANDTDAVGEIDIDKMRRYVSFVKSRCAPRLSPEASELLSSHFVSMRKQVHQIEQDAGERSSIPMTVRQLEALIRISESLAKITMSPTVRVDHVTEATRLFQVSTLDSIKAGEVDGLGRAELKDEMEKITAEIARRLPISWSTSVASLHREFASQGYSAAALDRTLLVLERREVLRLTNARKTLQLMQTVFRAVEEGKIAIVESPTGTGKSLTLLTATLTWLAANQKRLDIAAEANLRARLSADDPDGHLEELRAAQEARKDRLAAAREKERKLRAVNGYGAFKGPGTVKRARASKAVTGDAAEKGDQADQGDDQFLPEDKEDNGQDEGMYLSAEVRELMAKYDAGRPKAHVEDEKEEDVPKIYYTSRTHTQLRQLTSELLKTSFARSSDTPDLIVEHAELGVSLVPLGSRKQLCINDKVRSLAKNGSDERINEACLDMQKAGKTRCEFLPSKADETAMLDARDAVLASVKDIEDIVAMGKASCVCPYYSTRRAVKQAQLVTLPYNLLLQKNAREALDINLRDQIVVIDEAHNLIDTLLGIHSTTLTSYQLSNAASQLQQYLQRFRSRLKPVHALWVRQTLGVLQGLVKVCERYVSGQTPTGKDKSKAKVEMLDTNQLMGRLGGGSDQVNLMEMVAYLKESKLARKVSGFTEKSAEEAAKGGKAPSMTLRHAAIAAFHQVEAFLLSLTDARDDGRVVLSVEESAGVTMRYILLNPAERFREVVEQARSVVLAGGTMEPVSDFFHQLFPAIPRDRISTLSCAHVIPKSNLLTQVISQGPRKQPFEFKYSNRDDENLAIDRARGGDTVRDWPGTPWRGCVPPVLFYEPQSSGDVETVLRDYALAISSAQAIAPAAGEKRKTGALLFAVVGGKLSEGINFSDNLGRCVIMVGLPFANVGSVELQERMKYVSSLPNAGPDAAKELYENLCMRAVNQSIGRAIRHANDFAAILLVDRRYATPRIRSKLPKWIGEDVQVPQDYAGVARGLAAFFREKRERDVL</sequence>
<feature type="domain" description="MCM C-terminal AAA(+) ATPase" evidence="19">
    <location>
        <begin position="330"/>
        <end position="536"/>
    </location>
</feature>
<dbReference type="InterPro" id="IPR008048">
    <property type="entry name" value="MCM5"/>
</dbReference>
<evidence type="ECO:0000256" key="13">
    <source>
        <dbReference type="ARBA" id="ARBA00023235"/>
    </source>
</evidence>
<dbReference type="InterPro" id="IPR033762">
    <property type="entry name" value="MCM_OB"/>
</dbReference>
<evidence type="ECO:0000256" key="8">
    <source>
        <dbReference type="ARBA" id="ARBA00022806"/>
    </source>
</evidence>
<dbReference type="CDD" id="cd17756">
    <property type="entry name" value="MCM5"/>
    <property type="match status" value="1"/>
</dbReference>